<dbReference type="AlphaFoldDB" id="A0AAD8CG46"/>
<comment type="caution">
    <text evidence="2">The sequence shown here is derived from an EMBL/GenBank/DDBJ whole genome shotgun (WGS) entry which is preliminary data.</text>
</comment>
<evidence type="ECO:0000313" key="3">
    <source>
        <dbReference type="Proteomes" id="UP001230051"/>
    </source>
</evidence>
<evidence type="ECO:0000313" key="2">
    <source>
        <dbReference type="EMBL" id="KAK1140054.1"/>
    </source>
</evidence>
<name>A0AAD8CG46_ACIOX</name>
<accession>A0AAD8CG46</accession>
<gene>
    <name evidence="2" type="ORF">AOXY_G37445</name>
</gene>
<proteinExistence type="predicted"/>
<keyword evidence="1" id="KW-0732">Signal</keyword>
<feature type="chain" id="PRO_5042258158" evidence="1">
    <location>
        <begin position="19"/>
        <end position="73"/>
    </location>
</feature>
<dbReference type="EMBL" id="JAGXEW010000402">
    <property type="protein sequence ID" value="KAK1140054.1"/>
    <property type="molecule type" value="Genomic_DNA"/>
</dbReference>
<evidence type="ECO:0000256" key="1">
    <source>
        <dbReference type="SAM" id="SignalP"/>
    </source>
</evidence>
<feature type="signal peptide" evidence="1">
    <location>
        <begin position="1"/>
        <end position="18"/>
    </location>
</feature>
<organism evidence="2 3">
    <name type="scientific">Acipenser oxyrinchus oxyrinchus</name>
    <dbReference type="NCBI Taxonomy" id="40147"/>
    <lineage>
        <taxon>Eukaryota</taxon>
        <taxon>Metazoa</taxon>
        <taxon>Chordata</taxon>
        <taxon>Craniata</taxon>
        <taxon>Vertebrata</taxon>
        <taxon>Euteleostomi</taxon>
        <taxon>Actinopterygii</taxon>
        <taxon>Chondrostei</taxon>
        <taxon>Acipenseriformes</taxon>
        <taxon>Acipenseridae</taxon>
        <taxon>Acipenser</taxon>
    </lineage>
</organism>
<sequence>MTLTLSSLILKSFLPVYPQKMQPCSLPPVRQTGCCPPWHLWQLLSKLTLLHLSRELNPQCLRNHQDSSAVSSE</sequence>
<protein>
    <submittedName>
        <fullName evidence="2">Uncharacterized protein</fullName>
    </submittedName>
</protein>
<keyword evidence="3" id="KW-1185">Reference proteome</keyword>
<dbReference type="Proteomes" id="UP001230051">
    <property type="component" value="Unassembled WGS sequence"/>
</dbReference>
<reference evidence="2" key="1">
    <citation type="submission" date="2022-02" db="EMBL/GenBank/DDBJ databases">
        <title>Atlantic sturgeon de novo genome assembly.</title>
        <authorList>
            <person name="Stock M."/>
            <person name="Klopp C."/>
            <person name="Guiguen Y."/>
            <person name="Cabau C."/>
            <person name="Parinello H."/>
            <person name="Santidrian Yebra-Pimentel E."/>
            <person name="Kuhl H."/>
            <person name="Dirks R.P."/>
            <person name="Guessner J."/>
            <person name="Wuertz S."/>
            <person name="Du K."/>
            <person name="Schartl M."/>
        </authorList>
    </citation>
    <scope>NUCLEOTIDE SEQUENCE</scope>
    <source>
        <strain evidence="2">STURGEONOMICS-FGT-2020</strain>
        <tissue evidence="2">Whole blood</tissue>
    </source>
</reference>